<gene>
    <name evidence="1" type="ORF">E6O75_ATG04015</name>
</gene>
<organism evidence="1 2">
    <name type="scientific">Venturia nashicola</name>
    <dbReference type="NCBI Taxonomy" id="86259"/>
    <lineage>
        <taxon>Eukaryota</taxon>
        <taxon>Fungi</taxon>
        <taxon>Dikarya</taxon>
        <taxon>Ascomycota</taxon>
        <taxon>Pezizomycotina</taxon>
        <taxon>Dothideomycetes</taxon>
        <taxon>Pleosporomycetidae</taxon>
        <taxon>Venturiales</taxon>
        <taxon>Venturiaceae</taxon>
        <taxon>Venturia</taxon>
    </lineage>
</organism>
<keyword evidence="2" id="KW-1185">Reference proteome</keyword>
<evidence type="ECO:0000313" key="1">
    <source>
        <dbReference type="EMBL" id="TID24810.1"/>
    </source>
</evidence>
<name>A0A4Z1PM74_9PEZI</name>
<comment type="caution">
    <text evidence="1">The sequence shown here is derived from an EMBL/GenBank/DDBJ whole genome shotgun (WGS) entry which is preliminary data.</text>
</comment>
<sequence length="114" mass="13063">MTLNRWPSSHKPGRNGEYQNRLPRFRPLKLTHRFLIMIMIRLISPVCYSKLNRPAALGAYKDINDVAAADLVLVLGRTWKKLAHPDDYGLPEQPVLEAYQDVIKAVKDPKPCLE</sequence>
<accession>A0A4Z1PM74</accession>
<reference evidence="1 2" key="1">
    <citation type="submission" date="2019-04" db="EMBL/GenBank/DDBJ databases">
        <title>High contiguity whole genome sequence and gene annotation resource for two Venturia nashicola isolates.</title>
        <authorList>
            <person name="Prokchorchik M."/>
            <person name="Won K."/>
            <person name="Lee Y."/>
            <person name="Choi E.D."/>
            <person name="Segonzac C."/>
            <person name="Sohn K.H."/>
        </authorList>
    </citation>
    <scope>NUCLEOTIDE SEQUENCE [LARGE SCALE GENOMIC DNA]</scope>
    <source>
        <strain evidence="1 2">PRI2</strain>
    </source>
</reference>
<dbReference type="Proteomes" id="UP000298493">
    <property type="component" value="Unassembled WGS sequence"/>
</dbReference>
<dbReference type="EMBL" id="SNSC02000004">
    <property type="protein sequence ID" value="TID24810.1"/>
    <property type="molecule type" value="Genomic_DNA"/>
</dbReference>
<dbReference type="AlphaFoldDB" id="A0A4Z1PM74"/>
<evidence type="ECO:0000313" key="2">
    <source>
        <dbReference type="Proteomes" id="UP000298493"/>
    </source>
</evidence>
<proteinExistence type="predicted"/>
<protein>
    <submittedName>
        <fullName evidence="1">Uncharacterized protein</fullName>
    </submittedName>
</protein>